<reference evidence="1" key="2">
    <citation type="journal article" date="2015" name="Fish Shellfish Immunol.">
        <title>Early steps in the European eel (Anguilla anguilla)-Vibrio vulnificus interaction in the gills: Role of the RtxA13 toxin.</title>
        <authorList>
            <person name="Callol A."/>
            <person name="Pajuelo D."/>
            <person name="Ebbesson L."/>
            <person name="Teles M."/>
            <person name="MacKenzie S."/>
            <person name="Amaro C."/>
        </authorList>
    </citation>
    <scope>NUCLEOTIDE SEQUENCE</scope>
</reference>
<organism evidence="1">
    <name type="scientific">Anguilla anguilla</name>
    <name type="common">European freshwater eel</name>
    <name type="synonym">Muraena anguilla</name>
    <dbReference type="NCBI Taxonomy" id="7936"/>
    <lineage>
        <taxon>Eukaryota</taxon>
        <taxon>Metazoa</taxon>
        <taxon>Chordata</taxon>
        <taxon>Craniata</taxon>
        <taxon>Vertebrata</taxon>
        <taxon>Euteleostomi</taxon>
        <taxon>Actinopterygii</taxon>
        <taxon>Neopterygii</taxon>
        <taxon>Teleostei</taxon>
        <taxon>Anguilliformes</taxon>
        <taxon>Anguillidae</taxon>
        <taxon>Anguilla</taxon>
    </lineage>
</organism>
<protein>
    <submittedName>
        <fullName evidence="1">Uncharacterized protein</fullName>
    </submittedName>
</protein>
<sequence length="13" mass="1534">MCTLCRLEDYSSI</sequence>
<name>A0A0E9XVV2_ANGAN</name>
<evidence type="ECO:0000313" key="1">
    <source>
        <dbReference type="EMBL" id="JAI06848.1"/>
    </source>
</evidence>
<proteinExistence type="predicted"/>
<dbReference type="EMBL" id="GBXM01001730">
    <property type="protein sequence ID" value="JAI06848.1"/>
    <property type="molecule type" value="Transcribed_RNA"/>
</dbReference>
<accession>A0A0E9XVV2</accession>
<reference evidence="1" key="1">
    <citation type="submission" date="2014-11" db="EMBL/GenBank/DDBJ databases">
        <authorList>
            <person name="Amaro Gonzalez C."/>
        </authorList>
    </citation>
    <scope>NUCLEOTIDE SEQUENCE</scope>
</reference>